<organism evidence="3 4">
    <name type="scientific">Parasponia andersonii</name>
    <name type="common">Sponia andersonii</name>
    <dbReference type="NCBI Taxonomy" id="3476"/>
    <lineage>
        <taxon>Eukaryota</taxon>
        <taxon>Viridiplantae</taxon>
        <taxon>Streptophyta</taxon>
        <taxon>Embryophyta</taxon>
        <taxon>Tracheophyta</taxon>
        <taxon>Spermatophyta</taxon>
        <taxon>Magnoliopsida</taxon>
        <taxon>eudicotyledons</taxon>
        <taxon>Gunneridae</taxon>
        <taxon>Pentapetalae</taxon>
        <taxon>rosids</taxon>
        <taxon>fabids</taxon>
        <taxon>Rosales</taxon>
        <taxon>Cannabaceae</taxon>
        <taxon>Parasponia</taxon>
    </lineage>
</organism>
<dbReference type="Proteomes" id="UP000237105">
    <property type="component" value="Unassembled WGS sequence"/>
</dbReference>
<feature type="domain" description="TIR" evidence="2">
    <location>
        <begin position="18"/>
        <end position="184"/>
    </location>
</feature>
<protein>
    <submittedName>
        <fullName evidence="3">TIR domain containing protein</fullName>
    </submittedName>
</protein>
<dbReference type="OrthoDB" id="1735438at2759"/>
<dbReference type="GO" id="GO:0006952">
    <property type="term" value="P:defense response"/>
    <property type="evidence" value="ECO:0007669"/>
    <property type="project" value="InterPro"/>
</dbReference>
<dbReference type="SMART" id="SM00255">
    <property type="entry name" value="TIR"/>
    <property type="match status" value="1"/>
</dbReference>
<evidence type="ECO:0000259" key="2">
    <source>
        <dbReference type="PROSITE" id="PS50104"/>
    </source>
</evidence>
<dbReference type="PANTHER" id="PTHR11017">
    <property type="entry name" value="LEUCINE-RICH REPEAT-CONTAINING PROTEIN"/>
    <property type="match status" value="1"/>
</dbReference>
<dbReference type="Pfam" id="PF01582">
    <property type="entry name" value="TIR"/>
    <property type="match status" value="1"/>
</dbReference>
<dbReference type="FunFam" id="3.40.50.10140:FF:000007">
    <property type="entry name" value="Disease resistance protein (TIR-NBS-LRR class)"/>
    <property type="match status" value="1"/>
</dbReference>
<comment type="caution">
    <text evidence="3">The sequence shown here is derived from an EMBL/GenBank/DDBJ whole genome shotgun (WGS) entry which is preliminary data.</text>
</comment>
<dbReference type="EMBL" id="JXTB01000851">
    <property type="protein sequence ID" value="PON32204.1"/>
    <property type="molecule type" value="Genomic_DNA"/>
</dbReference>
<name>A0A2P5A6N1_PARAD</name>
<dbReference type="AlphaFoldDB" id="A0A2P5A6N1"/>
<evidence type="ECO:0000256" key="1">
    <source>
        <dbReference type="ARBA" id="ARBA00023027"/>
    </source>
</evidence>
<dbReference type="InterPro" id="IPR044974">
    <property type="entry name" value="Disease_R_plants"/>
</dbReference>
<evidence type="ECO:0000313" key="4">
    <source>
        <dbReference type="Proteomes" id="UP000237105"/>
    </source>
</evidence>
<feature type="non-terminal residue" evidence="3">
    <location>
        <position position="229"/>
    </location>
</feature>
<dbReference type="SUPFAM" id="SSF52200">
    <property type="entry name" value="Toll/Interleukin receptor TIR domain"/>
    <property type="match status" value="1"/>
</dbReference>
<dbReference type="PROSITE" id="PS50104">
    <property type="entry name" value="TIR"/>
    <property type="match status" value="1"/>
</dbReference>
<dbReference type="Gene3D" id="3.40.50.10140">
    <property type="entry name" value="Toll/interleukin-1 receptor homology (TIR) domain"/>
    <property type="match status" value="1"/>
</dbReference>
<evidence type="ECO:0000313" key="3">
    <source>
        <dbReference type="EMBL" id="PON32204.1"/>
    </source>
</evidence>
<dbReference type="InterPro" id="IPR035897">
    <property type="entry name" value="Toll_tir_struct_dom_sf"/>
</dbReference>
<keyword evidence="1" id="KW-0520">NAD</keyword>
<dbReference type="InterPro" id="IPR000157">
    <property type="entry name" value="TIR_dom"/>
</dbReference>
<dbReference type="STRING" id="3476.A0A2P5A6N1"/>
<gene>
    <name evidence="3" type="ORF">PanWU01x14_363320</name>
</gene>
<proteinExistence type="predicted"/>
<keyword evidence="4" id="KW-1185">Reference proteome</keyword>
<dbReference type="GO" id="GO:0007165">
    <property type="term" value="P:signal transduction"/>
    <property type="evidence" value="ECO:0007669"/>
    <property type="project" value="InterPro"/>
</dbReference>
<reference evidence="4" key="1">
    <citation type="submission" date="2016-06" db="EMBL/GenBank/DDBJ databases">
        <title>Parallel loss of symbiosis genes in relatives of nitrogen-fixing non-legume Parasponia.</title>
        <authorList>
            <person name="Van Velzen R."/>
            <person name="Holmer R."/>
            <person name="Bu F."/>
            <person name="Rutten L."/>
            <person name="Van Zeijl A."/>
            <person name="Liu W."/>
            <person name="Santuari L."/>
            <person name="Cao Q."/>
            <person name="Sharma T."/>
            <person name="Shen D."/>
            <person name="Roswanjaya Y."/>
            <person name="Wardhani T."/>
            <person name="Kalhor M.S."/>
            <person name="Jansen J."/>
            <person name="Van den Hoogen J."/>
            <person name="Gungor B."/>
            <person name="Hartog M."/>
            <person name="Hontelez J."/>
            <person name="Verver J."/>
            <person name="Yang W.-C."/>
            <person name="Schijlen E."/>
            <person name="Repin R."/>
            <person name="Schilthuizen M."/>
            <person name="Schranz E."/>
            <person name="Heidstra R."/>
            <person name="Miyata K."/>
            <person name="Fedorova E."/>
            <person name="Kohlen W."/>
            <person name="Bisseling T."/>
            <person name="Smit S."/>
            <person name="Geurts R."/>
        </authorList>
    </citation>
    <scope>NUCLEOTIDE SEQUENCE [LARGE SCALE GENOMIC DNA]</scope>
    <source>
        <strain evidence="4">cv. WU1-14</strain>
    </source>
</reference>
<dbReference type="PANTHER" id="PTHR11017:SF479">
    <property type="entry name" value="DISEASE RESISTANCE PROTEIN (TIR-NBS-LRR CLASS) FAMILY"/>
    <property type="match status" value="1"/>
</dbReference>
<accession>A0A2P5A6N1</accession>
<sequence>MAVIASSSSCSSDAACSDKYDVFISFRGEDTRKSFTSHLYAAFCRKKIKAYIDEYSLEKGDQISHALLKAIQESILSVVIFSKDFASSTWCLDELVHILKCNKERGQSVIPIFYGVDPSHIRKQKEKYAAAFVAHEERFKDNMEKVKEWRDALTAAANISGFDSRDGSESKLIEMIVECALKKLNRIPSTVNDFKDLVGMDKRVEEVENLLFVGSSSVRTVGIWGMGGI</sequence>